<dbReference type="InterPro" id="IPR050182">
    <property type="entry name" value="Cytochrome_P450_fam2"/>
</dbReference>
<dbReference type="InterPro" id="IPR001128">
    <property type="entry name" value="Cyt_P450"/>
</dbReference>
<dbReference type="Pfam" id="PF00067">
    <property type="entry name" value="p450"/>
    <property type="match status" value="1"/>
</dbReference>
<keyword evidence="5" id="KW-0175">Coiled coil</keyword>
<keyword evidence="2" id="KW-0479">Metal-binding</keyword>
<evidence type="ECO:0000256" key="5">
    <source>
        <dbReference type="SAM" id="Coils"/>
    </source>
</evidence>
<keyword evidence="6" id="KW-1133">Transmembrane helix</keyword>
<evidence type="ECO:0000256" key="6">
    <source>
        <dbReference type="SAM" id="Phobius"/>
    </source>
</evidence>
<comment type="similarity">
    <text evidence="1">Belongs to the cytochrome P450 family.</text>
</comment>
<dbReference type="PANTHER" id="PTHR24300">
    <property type="entry name" value="CYTOCHROME P450 508A4-RELATED"/>
    <property type="match status" value="1"/>
</dbReference>
<evidence type="ECO:0000313" key="7">
    <source>
        <dbReference type="EMBL" id="GFS57398.1"/>
    </source>
</evidence>
<dbReference type="OrthoDB" id="6409296at2759"/>
<dbReference type="PRINTS" id="PR00463">
    <property type="entry name" value="EP450I"/>
</dbReference>
<comment type="caution">
    <text evidence="7">The sequence shown here is derived from an EMBL/GenBank/DDBJ whole genome shotgun (WGS) entry which is preliminary data.</text>
</comment>
<dbReference type="GO" id="GO:0005506">
    <property type="term" value="F:iron ion binding"/>
    <property type="evidence" value="ECO:0007669"/>
    <property type="project" value="InterPro"/>
</dbReference>
<keyword evidence="3" id="KW-0408">Iron</keyword>
<feature type="coiled-coil region" evidence="5">
    <location>
        <begin position="232"/>
        <end position="259"/>
    </location>
</feature>
<dbReference type="EMBL" id="BMAV01027225">
    <property type="protein sequence ID" value="GFS57398.1"/>
    <property type="molecule type" value="Genomic_DNA"/>
</dbReference>
<dbReference type="InterPro" id="IPR002401">
    <property type="entry name" value="Cyt_P450_E_grp-I"/>
</dbReference>
<dbReference type="GO" id="GO:0006082">
    <property type="term" value="P:organic acid metabolic process"/>
    <property type="evidence" value="ECO:0007669"/>
    <property type="project" value="TreeGrafter"/>
</dbReference>
<evidence type="ECO:0000313" key="8">
    <source>
        <dbReference type="Proteomes" id="UP000886998"/>
    </source>
</evidence>
<accession>A0A8X6JC63</accession>
<name>A0A8X6JC63_9ARAC</name>
<dbReference type="Proteomes" id="UP000886998">
    <property type="component" value="Unassembled WGS sequence"/>
</dbReference>
<reference evidence="7" key="1">
    <citation type="submission" date="2020-08" db="EMBL/GenBank/DDBJ databases">
        <title>Multicomponent nature underlies the extraordinary mechanical properties of spider dragline silk.</title>
        <authorList>
            <person name="Kono N."/>
            <person name="Nakamura H."/>
            <person name="Mori M."/>
            <person name="Yoshida Y."/>
            <person name="Ohtoshi R."/>
            <person name="Malay A.D."/>
            <person name="Moran D.A.P."/>
            <person name="Tomita M."/>
            <person name="Numata K."/>
            <person name="Arakawa K."/>
        </authorList>
    </citation>
    <scope>NUCLEOTIDE SEQUENCE</scope>
</reference>
<dbReference type="Gene3D" id="1.10.630.10">
    <property type="entry name" value="Cytochrome P450"/>
    <property type="match status" value="1"/>
</dbReference>
<keyword evidence="6" id="KW-0472">Membrane</keyword>
<dbReference type="GO" id="GO:0005737">
    <property type="term" value="C:cytoplasm"/>
    <property type="evidence" value="ECO:0007669"/>
    <property type="project" value="TreeGrafter"/>
</dbReference>
<dbReference type="GO" id="GO:0016712">
    <property type="term" value="F:oxidoreductase activity, acting on paired donors, with incorporation or reduction of molecular oxygen, reduced flavin or flavoprotein as one donor, and incorporation of one atom of oxygen"/>
    <property type="evidence" value="ECO:0007669"/>
    <property type="project" value="TreeGrafter"/>
</dbReference>
<keyword evidence="8" id="KW-1185">Reference proteome</keyword>
<organism evidence="7 8">
    <name type="scientific">Trichonephila inaurata madagascariensis</name>
    <dbReference type="NCBI Taxonomy" id="2747483"/>
    <lineage>
        <taxon>Eukaryota</taxon>
        <taxon>Metazoa</taxon>
        <taxon>Ecdysozoa</taxon>
        <taxon>Arthropoda</taxon>
        <taxon>Chelicerata</taxon>
        <taxon>Arachnida</taxon>
        <taxon>Araneae</taxon>
        <taxon>Araneomorphae</taxon>
        <taxon>Entelegynae</taxon>
        <taxon>Araneoidea</taxon>
        <taxon>Nephilidae</taxon>
        <taxon>Trichonephila</taxon>
        <taxon>Trichonephila inaurata</taxon>
    </lineage>
</organism>
<protein>
    <submittedName>
        <fullName evidence="7">Cytochrome P450 18a1</fullName>
    </submittedName>
</protein>
<dbReference type="InterPro" id="IPR036396">
    <property type="entry name" value="Cyt_P450_sf"/>
</dbReference>
<keyword evidence="6" id="KW-0812">Transmembrane</keyword>
<dbReference type="SUPFAM" id="SSF48264">
    <property type="entry name" value="Cytochrome P450"/>
    <property type="match status" value="1"/>
</dbReference>
<evidence type="ECO:0000256" key="3">
    <source>
        <dbReference type="ARBA" id="ARBA00023004"/>
    </source>
</evidence>
<sequence length="283" mass="32152">METITALLVGSLVALILVWFLSREKRKTLPGPYGLPIVGYIPFIGSQPYVTFQKLAKRYGPVFTVQLGSRNVIVLDDFQAAKDAFSQDAFMGRPPENPFELRKVTLDTGAFNGLPWKEQRRFSLHMLKDLGFGKSHLEDMIKEEISDLLNHLAKMVGKPTIIRSVLAPSMSNNIAVLVFGKRYKYDDPIRKMLDRTLNESAAAAGQVAWQLFFPEIAKLLKFLRIGSEGKIAKVLKESRDHTKKEIEEHEATLDENNIRDYIDGYLVEVRKRNDPAFCSKFMT</sequence>
<proteinExistence type="inferred from homology"/>
<dbReference type="GO" id="GO:0006805">
    <property type="term" value="P:xenobiotic metabolic process"/>
    <property type="evidence" value="ECO:0007669"/>
    <property type="project" value="TreeGrafter"/>
</dbReference>
<dbReference type="GO" id="GO:0020037">
    <property type="term" value="F:heme binding"/>
    <property type="evidence" value="ECO:0007669"/>
    <property type="project" value="InterPro"/>
</dbReference>
<evidence type="ECO:0000256" key="1">
    <source>
        <dbReference type="ARBA" id="ARBA00010617"/>
    </source>
</evidence>
<feature type="transmembrane region" description="Helical" evidence="6">
    <location>
        <begin position="6"/>
        <end position="22"/>
    </location>
</feature>
<dbReference type="PANTHER" id="PTHR24300:SF375">
    <property type="entry name" value="CYTOCHROME P450 FAMILY"/>
    <property type="match status" value="1"/>
</dbReference>
<evidence type="ECO:0000256" key="4">
    <source>
        <dbReference type="ARBA" id="ARBA00023033"/>
    </source>
</evidence>
<keyword evidence="4" id="KW-0503">Monooxygenase</keyword>
<keyword evidence="4" id="KW-0560">Oxidoreductase</keyword>
<gene>
    <name evidence="7" type="primary">Cyp18a1</name>
    <name evidence="7" type="ORF">TNIN_482411</name>
</gene>
<dbReference type="AlphaFoldDB" id="A0A8X6JC63"/>
<evidence type="ECO:0000256" key="2">
    <source>
        <dbReference type="ARBA" id="ARBA00022723"/>
    </source>
</evidence>